<keyword evidence="1" id="KW-0812">Transmembrane</keyword>
<dbReference type="Pfam" id="PF12836">
    <property type="entry name" value="HHH_3"/>
    <property type="match status" value="1"/>
</dbReference>
<evidence type="ECO:0000313" key="3">
    <source>
        <dbReference type="EMBL" id="CAB4533423.1"/>
    </source>
</evidence>
<dbReference type="SUPFAM" id="SSF47781">
    <property type="entry name" value="RuvA domain 2-like"/>
    <property type="match status" value="1"/>
</dbReference>
<dbReference type="Gene3D" id="1.10.150.310">
    <property type="entry name" value="Tex RuvX-like domain-like"/>
    <property type="match status" value="1"/>
</dbReference>
<feature type="transmembrane region" description="Helical" evidence="1">
    <location>
        <begin position="20"/>
        <end position="41"/>
    </location>
</feature>
<dbReference type="NCBIfam" id="TIGR00426">
    <property type="entry name" value="competence protein ComEA helix-hairpin-helix repeat region"/>
    <property type="match status" value="1"/>
</dbReference>
<dbReference type="SMART" id="SM00278">
    <property type="entry name" value="HhH1"/>
    <property type="match status" value="2"/>
</dbReference>
<dbReference type="Pfam" id="PF10531">
    <property type="entry name" value="SLBB"/>
    <property type="match status" value="1"/>
</dbReference>
<reference evidence="4" key="1">
    <citation type="submission" date="2020-05" db="EMBL/GenBank/DDBJ databases">
        <authorList>
            <person name="Chiriac C."/>
            <person name="Salcher M."/>
            <person name="Ghai R."/>
            <person name="Kavagutti S V."/>
        </authorList>
    </citation>
    <scope>NUCLEOTIDE SEQUENCE</scope>
</reference>
<dbReference type="InterPro" id="IPR004509">
    <property type="entry name" value="Competence_ComEA_HhH"/>
</dbReference>
<dbReference type="GO" id="GO:0003677">
    <property type="term" value="F:DNA binding"/>
    <property type="evidence" value="ECO:0007669"/>
    <property type="project" value="InterPro"/>
</dbReference>
<feature type="domain" description="Helix-hairpin-helix DNA-binding motif class 1" evidence="2">
    <location>
        <begin position="222"/>
        <end position="241"/>
    </location>
</feature>
<protein>
    <submittedName>
        <fullName evidence="4">Unannotated protein</fullName>
    </submittedName>
</protein>
<evidence type="ECO:0000259" key="2">
    <source>
        <dbReference type="SMART" id="SM00278"/>
    </source>
</evidence>
<dbReference type="InterPro" id="IPR003583">
    <property type="entry name" value="Hlx-hairpin-Hlx_DNA-bd_motif"/>
</dbReference>
<dbReference type="InterPro" id="IPR051675">
    <property type="entry name" value="Endo/Exo/Phosphatase_dom_1"/>
</dbReference>
<dbReference type="PANTHER" id="PTHR21180:SF32">
    <property type="entry name" value="ENDONUCLEASE_EXONUCLEASE_PHOSPHATASE FAMILY DOMAIN-CONTAINING PROTEIN 1"/>
    <property type="match status" value="1"/>
</dbReference>
<dbReference type="EMBL" id="CAEZSE010000060">
    <property type="protein sequence ID" value="CAB4533423.1"/>
    <property type="molecule type" value="Genomic_DNA"/>
</dbReference>
<dbReference type="Gene3D" id="3.10.560.10">
    <property type="entry name" value="Outer membrane lipoprotein wza domain like"/>
    <property type="match status" value="1"/>
</dbReference>
<sequence>MKQIYSALIKVQATIKWFGLSRLIGSVLSLIGVALAGWWLLRVPPPPPEDSIPIASTATTLSYAVSSPQMTELDKELDTELDTKLVRELVTELTVHIAGAVKTPGVYQLHVGARINDGVVAAGGATAQADLDSVNLAMLLSEGEQIYIPKRNDKPHIIVQPRFTSSSNLNSSNSATNNELQISININTATAIELEQLAGVGPSTAKAIIEFRQKNGGFKTVEDLLNVRGIGPAKLSEILPQARVN</sequence>
<evidence type="ECO:0000256" key="1">
    <source>
        <dbReference type="SAM" id="Phobius"/>
    </source>
</evidence>
<dbReference type="EMBL" id="CAEZUN010000053">
    <property type="protein sequence ID" value="CAB4599622.1"/>
    <property type="molecule type" value="Genomic_DNA"/>
</dbReference>
<name>A0A6J6GEC0_9ZZZZ</name>
<dbReference type="AlphaFoldDB" id="A0A6J6GEC0"/>
<feature type="domain" description="Helix-hairpin-helix DNA-binding motif class 1" evidence="2">
    <location>
        <begin position="192"/>
        <end position="211"/>
    </location>
</feature>
<dbReference type="GO" id="GO:0015627">
    <property type="term" value="C:type II protein secretion system complex"/>
    <property type="evidence" value="ECO:0007669"/>
    <property type="project" value="TreeGrafter"/>
</dbReference>
<dbReference type="PANTHER" id="PTHR21180">
    <property type="entry name" value="ENDONUCLEASE/EXONUCLEASE/PHOSPHATASE FAMILY DOMAIN-CONTAINING PROTEIN 1"/>
    <property type="match status" value="1"/>
</dbReference>
<gene>
    <name evidence="3" type="ORF">UFOPK1353_00493</name>
    <name evidence="4" type="ORF">UFOPK1826_00562</name>
</gene>
<evidence type="ECO:0000313" key="4">
    <source>
        <dbReference type="EMBL" id="CAB4599622.1"/>
    </source>
</evidence>
<dbReference type="GO" id="GO:0015628">
    <property type="term" value="P:protein secretion by the type II secretion system"/>
    <property type="evidence" value="ECO:0007669"/>
    <property type="project" value="TreeGrafter"/>
</dbReference>
<keyword evidence="1" id="KW-0472">Membrane</keyword>
<proteinExistence type="predicted"/>
<organism evidence="4">
    <name type="scientific">freshwater metagenome</name>
    <dbReference type="NCBI Taxonomy" id="449393"/>
    <lineage>
        <taxon>unclassified sequences</taxon>
        <taxon>metagenomes</taxon>
        <taxon>ecological metagenomes</taxon>
    </lineage>
</organism>
<dbReference type="InterPro" id="IPR019554">
    <property type="entry name" value="Soluble_ligand-bd"/>
</dbReference>
<dbReference type="InterPro" id="IPR010994">
    <property type="entry name" value="RuvA_2-like"/>
</dbReference>
<keyword evidence="1" id="KW-1133">Transmembrane helix</keyword>
<accession>A0A6J6GEC0</accession>
<dbReference type="GO" id="GO:0006281">
    <property type="term" value="P:DNA repair"/>
    <property type="evidence" value="ECO:0007669"/>
    <property type="project" value="InterPro"/>
</dbReference>